<feature type="transmembrane region" description="Helical" evidence="6">
    <location>
        <begin position="83"/>
        <end position="106"/>
    </location>
</feature>
<evidence type="ECO:0000256" key="4">
    <source>
        <dbReference type="ARBA" id="ARBA00023136"/>
    </source>
</evidence>
<dbReference type="EMBL" id="BOMS01000057">
    <property type="protein sequence ID" value="GIE68285.1"/>
    <property type="molecule type" value="Genomic_DNA"/>
</dbReference>
<feature type="transmembrane region" description="Helical" evidence="6">
    <location>
        <begin position="127"/>
        <end position="156"/>
    </location>
</feature>
<evidence type="ECO:0000256" key="5">
    <source>
        <dbReference type="ARBA" id="ARBA00023251"/>
    </source>
</evidence>
<dbReference type="InterPro" id="IPR047817">
    <property type="entry name" value="ABC2_TM_bact-type"/>
</dbReference>
<gene>
    <name evidence="8" type="ORF">Apa02nite_043930</name>
</gene>
<evidence type="ECO:0000259" key="7">
    <source>
        <dbReference type="PROSITE" id="PS51012"/>
    </source>
</evidence>
<evidence type="ECO:0000313" key="8">
    <source>
        <dbReference type="EMBL" id="GIE68285.1"/>
    </source>
</evidence>
<keyword evidence="5" id="KW-0046">Antibiotic resistance</keyword>
<evidence type="ECO:0000256" key="6">
    <source>
        <dbReference type="RuleBase" id="RU361157"/>
    </source>
</evidence>
<evidence type="ECO:0000256" key="3">
    <source>
        <dbReference type="ARBA" id="ARBA00022989"/>
    </source>
</evidence>
<dbReference type="InterPro" id="IPR013525">
    <property type="entry name" value="ABC2_TM"/>
</dbReference>
<feature type="transmembrane region" description="Helical" evidence="6">
    <location>
        <begin position="257"/>
        <end position="276"/>
    </location>
</feature>
<dbReference type="Pfam" id="PF01061">
    <property type="entry name" value="ABC2_membrane"/>
    <property type="match status" value="1"/>
</dbReference>
<comment type="similarity">
    <text evidence="6">Belongs to the ABC-2 integral membrane protein family.</text>
</comment>
<keyword evidence="6" id="KW-0813">Transport</keyword>
<evidence type="ECO:0000256" key="2">
    <source>
        <dbReference type="ARBA" id="ARBA00022692"/>
    </source>
</evidence>
<name>A0ABQ4BC82_9ACTN</name>
<keyword evidence="9" id="KW-1185">Reference proteome</keyword>
<dbReference type="Proteomes" id="UP000624709">
    <property type="component" value="Unassembled WGS sequence"/>
</dbReference>
<proteinExistence type="inferred from homology"/>
<dbReference type="InterPro" id="IPR000412">
    <property type="entry name" value="ABC_2_transport"/>
</dbReference>
<dbReference type="InterPro" id="IPR051784">
    <property type="entry name" value="Nod_factor_ABC_transporter"/>
</dbReference>
<keyword evidence="6" id="KW-1003">Cell membrane</keyword>
<sequence>MSTATAHDAPATARTGLVTRNGRHRLSAGAVLTDGGVLAARQLRKTLRRPTYIIFSFVQPVIFVLLFRYIFGGAIDTGATSYVNFLMPGIIVQTAIFGALVTGLGLTEDLSSGVVDRLRSLPIARSAVLIGRTAADLVVNVFTLLVMTVVGLLVGFRPTQPAWQLGAAFLLVLAFSYVFSWISAWIGLSVRNPETAQSAGFIWVFPLTFASSAFVPTSTMPGPVRAFAEHNPVTLVVNAVRGLTIGAPPPGRPTVQALIWLAGLLLIFVPLAVRAFRRA</sequence>
<dbReference type="PANTHER" id="PTHR43229">
    <property type="entry name" value="NODULATION PROTEIN J"/>
    <property type="match status" value="1"/>
</dbReference>
<protein>
    <recommendedName>
        <fullName evidence="6">Transport permease protein</fullName>
    </recommendedName>
</protein>
<comment type="subcellular location">
    <subcellularLocation>
        <location evidence="6">Cell membrane</location>
        <topology evidence="6">Multi-pass membrane protein</topology>
    </subcellularLocation>
    <subcellularLocation>
        <location evidence="1">Membrane</location>
        <topology evidence="1">Multi-pass membrane protein</topology>
    </subcellularLocation>
</comment>
<feature type="transmembrane region" description="Helical" evidence="6">
    <location>
        <begin position="51"/>
        <end position="71"/>
    </location>
</feature>
<evidence type="ECO:0000256" key="1">
    <source>
        <dbReference type="ARBA" id="ARBA00004141"/>
    </source>
</evidence>
<dbReference type="PROSITE" id="PS51012">
    <property type="entry name" value="ABC_TM2"/>
    <property type="match status" value="1"/>
</dbReference>
<feature type="domain" description="ABC transmembrane type-2" evidence="7">
    <location>
        <begin position="51"/>
        <end position="279"/>
    </location>
</feature>
<comment type="caution">
    <text evidence="8">The sequence shown here is derived from an EMBL/GenBank/DDBJ whole genome shotgun (WGS) entry which is preliminary data.</text>
</comment>
<accession>A0ABQ4BC82</accession>
<keyword evidence="4 6" id="KW-0472">Membrane</keyword>
<keyword evidence="2 6" id="KW-0812">Transmembrane</keyword>
<evidence type="ECO:0000313" key="9">
    <source>
        <dbReference type="Proteomes" id="UP000624709"/>
    </source>
</evidence>
<dbReference type="PANTHER" id="PTHR43229:SF2">
    <property type="entry name" value="NODULATION PROTEIN J"/>
    <property type="match status" value="1"/>
</dbReference>
<feature type="transmembrane region" description="Helical" evidence="6">
    <location>
        <begin position="198"/>
        <end position="215"/>
    </location>
</feature>
<feature type="transmembrane region" description="Helical" evidence="6">
    <location>
        <begin position="162"/>
        <end position="186"/>
    </location>
</feature>
<dbReference type="PIRSF" id="PIRSF006648">
    <property type="entry name" value="DrrB"/>
    <property type="match status" value="1"/>
</dbReference>
<keyword evidence="3 6" id="KW-1133">Transmembrane helix</keyword>
<reference evidence="8 9" key="1">
    <citation type="submission" date="2021-01" db="EMBL/GenBank/DDBJ databases">
        <title>Whole genome shotgun sequence of Actinoplanes palleronii NBRC 14916.</title>
        <authorList>
            <person name="Komaki H."/>
            <person name="Tamura T."/>
        </authorList>
    </citation>
    <scope>NUCLEOTIDE SEQUENCE [LARGE SCALE GENOMIC DNA]</scope>
    <source>
        <strain evidence="8 9">NBRC 14916</strain>
    </source>
</reference>
<dbReference type="RefSeq" id="WP_203826634.1">
    <property type="nucleotide sequence ID" value="NZ_BAAATY010000003.1"/>
</dbReference>
<organism evidence="8 9">
    <name type="scientific">Actinoplanes palleronii</name>
    <dbReference type="NCBI Taxonomy" id="113570"/>
    <lineage>
        <taxon>Bacteria</taxon>
        <taxon>Bacillati</taxon>
        <taxon>Actinomycetota</taxon>
        <taxon>Actinomycetes</taxon>
        <taxon>Micromonosporales</taxon>
        <taxon>Micromonosporaceae</taxon>
        <taxon>Actinoplanes</taxon>
    </lineage>
</organism>